<evidence type="ECO:0000313" key="4">
    <source>
        <dbReference type="EMBL" id="GAJ39292.1"/>
    </source>
</evidence>
<evidence type="ECO:0000313" key="5">
    <source>
        <dbReference type="Proteomes" id="UP000023561"/>
    </source>
</evidence>
<comment type="caution">
    <text evidence="4">The sequence shown here is derived from an EMBL/GenBank/DDBJ whole genome shotgun (WGS) entry which is preliminary data.</text>
</comment>
<dbReference type="OrthoDB" id="165822at2"/>
<accession>A0A023DDM4</accession>
<dbReference type="GeneID" id="301193200"/>
<evidence type="ECO:0000256" key="3">
    <source>
        <dbReference type="SAM" id="Phobius"/>
    </source>
</evidence>
<dbReference type="InterPro" id="IPR053525">
    <property type="entry name" value="Sortase_D"/>
</dbReference>
<dbReference type="InterPro" id="IPR023365">
    <property type="entry name" value="Sortase_dom-sf"/>
</dbReference>
<gene>
    <name evidence="4" type="ORF">GCA01S_016_00170</name>
</gene>
<feature type="active site" description="Proton donor/acceptor" evidence="2">
    <location>
        <position position="116"/>
    </location>
</feature>
<dbReference type="Pfam" id="PF04203">
    <property type="entry name" value="Sortase"/>
    <property type="match status" value="1"/>
</dbReference>
<dbReference type="InterPro" id="IPR005754">
    <property type="entry name" value="Sortase"/>
</dbReference>
<keyword evidence="3" id="KW-1133">Transmembrane helix</keyword>
<dbReference type="NCBIfam" id="TIGR01076">
    <property type="entry name" value="sortase_fam"/>
    <property type="match status" value="1"/>
</dbReference>
<dbReference type="Gene3D" id="2.40.260.10">
    <property type="entry name" value="Sortase"/>
    <property type="match status" value="1"/>
</dbReference>
<dbReference type="SUPFAM" id="SSF63817">
    <property type="entry name" value="Sortase"/>
    <property type="match status" value="1"/>
</dbReference>
<dbReference type="NCBIfam" id="NF033746">
    <property type="entry name" value="class_D_sortase"/>
    <property type="match status" value="1"/>
</dbReference>
<feature type="active site" description="Acyl-thioester intermediate" evidence="2">
    <location>
        <position position="173"/>
    </location>
</feature>
<dbReference type="RefSeq" id="WP_017436422.1">
    <property type="nucleotide sequence ID" value="NZ_BAWO01000016.1"/>
</dbReference>
<name>A0A023DDM4_9BACL</name>
<dbReference type="AlphaFoldDB" id="A0A023DDM4"/>
<evidence type="ECO:0000256" key="1">
    <source>
        <dbReference type="ARBA" id="ARBA00022801"/>
    </source>
</evidence>
<keyword evidence="3" id="KW-0472">Membrane</keyword>
<feature type="transmembrane region" description="Helical" evidence="3">
    <location>
        <begin position="6"/>
        <end position="27"/>
    </location>
</feature>
<keyword evidence="5" id="KW-1185">Reference proteome</keyword>
<evidence type="ECO:0000256" key="2">
    <source>
        <dbReference type="PIRSR" id="PIRSR605754-1"/>
    </source>
</evidence>
<keyword evidence="3" id="KW-0812">Transmembrane</keyword>
<dbReference type="CDD" id="cd05828">
    <property type="entry name" value="Sortase_D_1"/>
    <property type="match status" value="1"/>
</dbReference>
<dbReference type="EMBL" id="BAWO01000016">
    <property type="protein sequence ID" value="GAJ39292.1"/>
    <property type="molecule type" value="Genomic_DNA"/>
</dbReference>
<organism evidence="4 5">
    <name type="scientific">Parageobacillus caldoxylosilyticus NBRC 107762</name>
    <dbReference type="NCBI Taxonomy" id="1220594"/>
    <lineage>
        <taxon>Bacteria</taxon>
        <taxon>Bacillati</taxon>
        <taxon>Bacillota</taxon>
        <taxon>Bacilli</taxon>
        <taxon>Bacillales</taxon>
        <taxon>Anoxybacillaceae</taxon>
        <taxon>Saccharococcus</taxon>
    </lineage>
</organism>
<dbReference type="InterPro" id="IPR041999">
    <property type="entry name" value="Sortase_D_1"/>
</dbReference>
<dbReference type="Proteomes" id="UP000023561">
    <property type="component" value="Unassembled WGS sequence"/>
</dbReference>
<keyword evidence="1" id="KW-0378">Hydrolase</keyword>
<protein>
    <submittedName>
        <fullName evidence="4">Peptidase C60 family protein</fullName>
    </submittedName>
</protein>
<dbReference type="GO" id="GO:0016787">
    <property type="term" value="F:hydrolase activity"/>
    <property type="evidence" value="ECO:0007669"/>
    <property type="project" value="UniProtKB-KW"/>
</dbReference>
<reference evidence="4 5" key="1">
    <citation type="submission" date="2014-04" db="EMBL/GenBank/DDBJ databases">
        <title>Whole genome shotgun sequence of Geobacillus caldoxylosilyticus NBRC 107762.</title>
        <authorList>
            <person name="Hosoyama A."/>
            <person name="Hosoyama Y."/>
            <person name="Katano-Makiyama Y."/>
            <person name="Tsuchikane K."/>
            <person name="Ohji S."/>
            <person name="Ichikawa N."/>
            <person name="Yamazoe A."/>
            <person name="Fujita N."/>
        </authorList>
    </citation>
    <scope>NUCLEOTIDE SEQUENCE [LARGE SCALE GENOMIC DNA]</scope>
    <source>
        <strain evidence="4 5">NBRC 107762</strain>
    </source>
</reference>
<sequence>MQKQRIVRFLGISLMVVGFALVLLNGYQYAKGINAAKPAPTETATKAASTPPKTAAAIYPRQPKVGENIGELIIPKLNASLPIYHGTNEEELEKGVGHYAGSVLPGEPDNCVLAGHRDTVFRRLGEVGKGDLLIVKTIAGEFTYKVRKVRIVDADDRTVIVPKPKATLTVSTCYPFHYIGAAPKRYILVANLVAARH</sequence>
<proteinExistence type="predicted"/>